<name>A0A973AAC7_9GAMM</name>
<evidence type="ECO:0000313" key="2">
    <source>
        <dbReference type="Proteomes" id="UP000754644"/>
    </source>
</evidence>
<dbReference type="Pfam" id="PF05751">
    <property type="entry name" value="FixH"/>
    <property type="match status" value="1"/>
</dbReference>
<dbReference type="EMBL" id="JABMOJ010000360">
    <property type="protein sequence ID" value="NQV65626.1"/>
    <property type="molecule type" value="Genomic_DNA"/>
</dbReference>
<proteinExistence type="predicted"/>
<feature type="non-terminal residue" evidence="1">
    <location>
        <position position="1"/>
    </location>
</feature>
<accession>A0A973AAC7</accession>
<gene>
    <name evidence="1" type="ORF">HQ497_09695</name>
</gene>
<dbReference type="Proteomes" id="UP000754644">
    <property type="component" value="Unassembled WGS sequence"/>
</dbReference>
<dbReference type="InterPro" id="IPR008620">
    <property type="entry name" value="FixH"/>
</dbReference>
<protein>
    <submittedName>
        <fullName evidence="1">FixH family protein</fullName>
    </submittedName>
</protein>
<comment type="caution">
    <text evidence="1">The sequence shown here is derived from an EMBL/GenBank/DDBJ whole genome shotgun (WGS) entry which is preliminary data.</text>
</comment>
<reference evidence="1" key="1">
    <citation type="submission" date="2020-05" db="EMBL/GenBank/DDBJ databases">
        <title>Sulfur intermediates as new biogeochemical hubs in an aquatic model microbial ecosystem.</title>
        <authorList>
            <person name="Vigneron A."/>
        </authorList>
    </citation>
    <scope>NUCLEOTIDE SEQUENCE</scope>
    <source>
        <strain evidence="1">Bin.250</strain>
    </source>
</reference>
<evidence type="ECO:0000313" key="1">
    <source>
        <dbReference type="EMBL" id="NQV65626.1"/>
    </source>
</evidence>
<organism evidence="1 2">
    <name type="scientific">SAR86 cluster bacterium</name>
    <dbReference type="NCBI Taxonomy" id="2030880"/>
    <lineage>
        <taxon>Bacteria</taxon>
        <taxon>Pseudomonadati</taxon>
        <taxon>Pseudomonadota</taxon>
        <taxon>Gammaproteobacteria</taxon>
        <taxon>SAR86 cluster</taxon>
    </lineage>
</organism>
<sequence>INQSLAMDAAAQALNVEAVLLKVDAEQIQFAVQGVTDSVVVLELFHVTNQALDQKWLLYPEPDAPESNTLIYTAISEGIEVPLSMQGVWYLQLSGADDHWRLRERIKTPVRQLVLHSR</sequence>
<dbReference type="AlphaFoldDB" id="A0A973AAC7"/>